<evidence type="ECO:0000313" key="5">
    <source>
        <dbReference type="EMBL" id="CAD8181973.1"/>
    </source>
</evidence>
<evidence type="ECO:0000313" key="6">
    <source>
        <dbReference type="Proteomes" id="UP000683925"/>
    </source>
</evidence>
<dbReference type="GO" id="GO:0008270">
    <property type="term" value="F:zinc ion binding"/>
    <property type="evidence" value="ECO:0007669"/>
    <property type="project" value="UniProtKB-KW"/>
</dbReference>
<keyword evidence="1" id="KW-0479">Metal-binding</keyword>
<feature type="region of interest" description="Disordered" evidence="4">
    <location>
        <begin position="484"/>
        <end position="506"/>
    </location>
</feature>
<evidence type="ECO:0000256" key="3">
    <source>
        <dbReference type="ARBA" id="ARBA00022833"/>
    </source>
</evidence>
<reference evidence="5" key="1">
    <citation type="submission" date="2021-01" db="EMBL/GenBank/DDBJ databases">
        <authorList>
            <consortium name="Genoscope - CEA"/>
            <person name="William W."/>
        </authorList>
    </citation>
    <scope>NUCLEOTIDE SEQUENCE</scope>
</reference>
<dbReference type="Proteomes" id="UP000683925">
    <property type="component" value="Unassembled WGS sequence"/>
</dbReference>
<dbReference type="InterPro" id="IPR017907">
    <property type="entry name" value="Znf_RING_CS"/>
</dbReference>
<gene>
    <name evidence="5" type="ORF">POCTA_138.1.T0780040</name>
</gene>
<dbReference type="OrthoDB" id="305908at2759"/>
<dbReference type="EMBL" id="CAJJDP010000077">
    <property type="protein sequence ID" value="CAD8181973.1"/>
    <property type="molecule type" value="Genomic_DNA"/>
</dbReference>
<proteinExistence type="predicted"/>
<evidence type="ECO:0000256" key="4">
    <source>
        <dbReference type="SAM" id="MobiDB-lite"/>
    </source>
</evidence>
<name>A0A8S1VZQ3_PAROT</name>
<keyword evidence="6" id="KW-1185">Reference proteome</keyword>
<dbReference type="OMA" id="CINRNYE"/>
<sequence length="517" mass="61330">MLATSIIPSKIRNQYSKIEKMLYWQNLGNKQNFAIFCSIVHFFMFQKNYQPIQKILNTNGKILTKDSQELKQLILKSLEDQNPIQQFFRNLSKQQECIEKNIENLLDELCRIHLLNKNQKASLHKLGLFLSIEINFLNSNEKYGRGVQQILLFKSDKEFYFLIPPHQITQLPKLPCQMCSSQMQYYIKLTCKHLICLTCIQTQKENSKDNYFPCECKQIILKNEFLDDAIKVIQDSQILNDYHFSIAQFYEMDTKGDQRKKESKYEDAMYMKQQPNYYHPQEIKKYDSKIMDSSYKYSRQNLERIQKNYDNTDVNPYYRLQRFDQECDDYYIGAAVRQQYYCLNQQARTYQPQPMQGKDHFQEGNSHSFDLMSSMEERSQQFCEYSQKFQNQLCSYCLSPFDEFNLIQDIGCSKHVIGACCINRNYEKCPQCEKVKELQSRKAGSMKFKPVKANIHNQPTVYFGDQNTQKKQTKTSIMIPSSNRLEPTKSSIYGNSSQEGQIQMQSYQRIRQSIEYH</sequence>
<protein>
    <recommendedName>
        <fullName evidence="7">RING-type domain-containing protein</fullName>
    </recommendedName>
</protein>
<keyword evidence="2" id="KW-0863">Zinc-finger</keyword>
<dbReference type="PROSITE" id="PS00518">
    <property type="entry name" value="ZF_RING_1"/>
    <property type="match status" value="1"/>
</dbReference>
<dbReference type="AlphaFoldDB" id="A0A8S1VZQ3"/>
<evidence type="ECO:0000256" key="1">
    <source>
        <dbReference type="ARBA" id="ARBA00022723"/>
    </source>
</evidence>
<evidence type="ECO:0008006" key="7">
    <source>
        <dbReference type="Google" id="ProtNLM"/>
    </source>
</evidence>
<comment type="caution">
    <text evidence="5">The sequence shown here is derived from an EMBL/GenBank/DDBJ whole genome shotgun (WGS) entry which is preliminary data.</text>
</comment>
<organism evidence="5 6">
    <name type="scientific">Paramecium octaurelia</name>
    <dbReference type="NCBI Taxonomy" id="43137"/>
    <lineage>
        <taxon>Eukaryota</taxon>
        <taxon>Sar</taxon>
        <taxon>Alveolata</taxon>
        <taxon>Ciliophora</taxon>
        <taxon>Intramacronucleata</taxon>
        <taxon>Oligohymenophorea</taxon>
        <taxon>Peniculida</taxon>
        <taxon>Parameciidae</taxon>
        <taxon>Paramecium</taxon>
    </lineage>
</organism>
<keyword evidence="3" id="KW-0862">Zinc</keyword>
<accession>A0A8S1VZQ3</accession>
<evidence type="ECO:0000256" key="2">
    <source>
        <dbReference type="ARBA" id="ARBA00022771"/>
    </source>
</evidence>